<dbReference type="STRING" id="67003.A0A1X0NYB8"/>
<keyword evidence="5" id="KW-0963">Cytoplasm</keyword>
<feature type="compositionally biased region" description="Low complexity" evidence="6">
    <location>
        <begin position="597"/>
        <end position="614"/>
    </location>
</feature>
<dbReference type="OrthoDB" id="17346at2759"/>
<evidence type="ECO:0000256" key="4">
    <source>
        <dbReference type="ARBA" id="ARBA00022468"/>
    </source>
</evidence>
<evidence type="ECO:0000259" key="7">
    <source>
        <dbReference type="Pfam" id="PF13890"/>
    </source>
</evidence>
<keyword evidence="9" id="KW-1185">Reference proteome</keyword>
<dbReference type="Pfam" id="PF13890">
    <property type="entry name" value="Rab3-GTPase_cat"/>
    <property type="match status" value="1"/>
</dbReference>
<dbReference type="PANTHER" id="PTHR21422">
    <property type="entry name" value="RAB3 GTPASE-ACTIVATING PROTEIN CATALYTIC SUBUNIT"/>
    <property type="match status" value="1"/>
</dbReference>
<evidence type="ECO:0000256" key="2">
    <source>
        <dbReference type="ARBA" id="ARBA00008856"/>
    </source>
</evidence>
<dbReference type="AlphaFoldDB" id="A0A1X0NYB8"/>
<dbReference type="InterPro" id="IPR026147">
    <property type="entry name" value="Rab3GAP1_conserved"/>
</dbReference>
<evidence type="ECO:0000256" key="1">
    <source>
        <dbReference type="ARBA" id="ARBA00004496"/>
    </source>
</evidence>
<sequence>MSIGSGDAVEEIPLEIEDYSCNTYFEDIVGEIERYLVEEFRTRPELQRFLSIPQLSQNTNQSITTNTTDTTGEIVLGRNFLVGRRRNNSSNNNNQSKEDMSDSEGIAVEIHICGSQEKEHEYEQHPIFRLFSLPIFFLARSTTTASSYHTSESSYYLSLLTTAVSRVMRGPFSLHFGKDPSPIPSPFFYANGTAPCFVSIGDHYELAFTGVSPPSMITEWGGGNNNNNNNNSENGKLQQVISQPVVKCRFHCRAYSHPPQWCQRVADYLDIFQLQIGPQSRICTDIFDGISISLRRTFRLKLPRRFSPYHTEELKPTVGGRGNTLTWDEILQFENEIMLLSAGPTTFPFGTGTAPLRGVLFSFQWNQLHDTEVHDDGKKNSNLNPFGSDGVKTQNKLTIKAIAIPKKECELNHTACKSLSEYAYMVVEDISSEKNLSPATDISPTLDVMANEIIYSHTVSLSGQMNLLKRLINNDEAEEGETNSSNSDIRKVYFPGSLLCRFAYVCANRLELARDVYTLWMLVVDRLRDLLEGGGERDHSLQQLIDTIGIPPVEEIDHGLPLLVQKFQLLSYCARRMLRENAVPISSCFPNTTTISTTTSGKGGSSSSHNNNSTAHTRSKHSVDGWDEDTDELFSCETGDSTVETRDSTNDAVTNVKKRLITNGEPLIEPPALPTPPCTSDVLLLKAQELQNLGTASVGQQMRAWMQSEGLLNDMCLFLYANKAHEGRVVRFPDFVHWHSPRDFIPPSDESNYNTGNVEEDDMYLSERMRRNSGSGSSNLWWPLWSKAIPRSPEEIMALSFVPHEQARLIIRWMEKDLTPDTLLIETIHANFSNSLHRILSHRCVENNHAIKSYAISKVDAITNALGGISQLESSSIDPEDLRTTYAMTIRQIGELETSLCAAMTIERLLGTVQQQPSESTSTEELCTTMGKFAAALSSPSEEQEDPTGLTLREAFLSWDLWHRGGIAERFPENDQKPISMLLRATCMAERPLNTTACFQQMTAETDDSDVFRMALAISEEVL</sequence>
<dbReference type="VEuPathDB" id="TriTrypDB:TM35_000112060"/>
<dbReference type="Proteomes" id="UP000192257">
    <property type="component" value="Unassembled WGS sequence"/>
</dbReference>
<reference evidence="8 9" key="1">
    <citation type="submission" date="2017-03" db="EMBL/GenBank/DDBJ databases">
        <title>An alternative strategy for trypanosome survival in the mammalian bloodstream revealed through genome and transcriptome analysis of the ubiquitous bovine parasite Trypanosoma (Megatrypanum) theileri.</title>
        <authorList>
            <person name="Kelly S."/>
            <person name="Ivens A."/>
            <person name="Mott A."/>
            <person name="O'Neill E."/>
            <person name="Emms D."/>
            <person name="Macleod O."/>
            <person name="Voorheis P."/>
            <person name="Matthews J."/>
            <person name="Matthews K."/>
            <person name="Carrington M."/>
        </authorList>
    </citation>
    <scope>NUCLEOTIDE SEQUENCE [LARGE SCALE GENOMIC DNA]</scope>
    <source>
        <strain evidence="8">Edinburgh</strain>
    </source>
</reference>
<dbReference type="GO" id="GO:0005096">
    <property type="term" value="F:GTPase activator activity"/>
    <property type="evidence" value="ECO:0007669"/>
    <property type="project" value="UniProtKB-KW"/>
</dbReference>
<evidence type="ECO:0000313" key="8">
    <source>
        <dbReference type="EMBL" id="ORC89672.1"/>
    </source>
</evidence>
<dbReference type="GO" id="GO:0005737">
    <property type="term" value="C:cytoplasm"/>
    <property type="evidence" value="ECO:0007669"/>
    <property type="project" value="UniProtKB-SubCell"/>
</dbReference>
<gene>
    <name evidence="8" type="ORF">TM35_000112060</name>
</gene>
<proteinExistence type="inferred from homology"/>
<dbReference type="RefSeq" id="XP_028883738.1">
    <property type="nucleotide sequence ID" value="XM_029024915.1"/>
</dbReference>
<keyword evidence="4" id="KW-0343">GTPase activation</keyword>
<organism evidence="8 9">
    <name type="scientific">Trypanosoma theileri</name>
    <dbReference type="NCBI Taxonomy" id="67003"/>
    <lineage>
        <taxon>Eukaryota</taxon>
        <taxon>Discoba</taxon>
        <taxon>Euglenozoa</taxon>
        <taxon>Kinetoplastea</taxon>
        <taxon>Metakinetoplastina</taxon>
        <taxon>Trypanosomatida</taxon>
        <taxon>Trypanosomatidae</taxon>
        <taxon>Trypanosoma</taxon>
    </lineage>
</organism>
<evidence type="ECO:0000256" key="5">
    <source>
        <dbReference type="ARBA" id="ARBA00022490"/>
    </source>
</evidence>
<dbReference type="PANTHER" id="PTHR21422:SF9">
    <property type="entry name" value="RAB3 GTPASE-ACTIVATING PROTEIN CATALYTIC SUBUNIT"/>
    <property type="match status" value="1"/>
</dbReference>
<feature type="domain" description="Rab3GAP catalytic subunit conserved" evidence="7">
    <location>
        <begin position="656"/>
        <end position="815"/>
    </location>
</feature>
<protein>
    <recommendedName>
        <fullName evidence="3">Rab3 GTPase-activating protein catalytic subunit</fullName>
    </recommendedName>
</protein>
<comment type="caution">
    <text evidence="8">The sequence shown here is derived from an EMBL/GenBank/DDBJ whole genome shotgun (WGS) entry which is preliminary data.</text>
</comment>
<dbReference type="EMBL" id="NBCO01000011">
    <property type="protein sequence ID" value="ORC89672.1"/>
    <property type="molecule type" value="Genomic_DNA"/>
</dbReference>
<comment type="subcellular location">
    <subcellularLocation>
        <location evidence="1">Cytoplasm</location>
    </subcellularLocation>
</comment>
<evidence type="ECO:0000256" key="3">
    <source>
        <dbReference type="ARBA" id="ARBA00015817"/>
    </source>
</evidence>
<comment type="similarity">
    <text evidence="2">Belongs to the Rab3-GAP catalytic subunit family.</text>
</comment>
<feature type="region of interest" description="Disordered" evidence="6">
    <location>
        <begin position="597"/>
        <end position="626"/>
    </location>
</feature>
<evidence type="ECO:0000256" key="6">
    <source>
        <dbReference type="SAM" id="MobiDB-lite"/>
    </source>
</evidence>
<dbReference type="GeneID" id="39984695"/>
<dbReference type="InterPro" id="IPR045700">
    <property type="entry name" value="Rab3GAP1"/>
</dbReference>
<accession>A0A1X0NYB8</accession>
<evidence type="ECO:0000313" key="9">
    <source>
        <dbReference type="Proteomes" id="UP000192257"/>
    </source>
</evidence>
<name>A0A1X0NYB8_9TRYP</name>